<evidence type="ECO:0000256" key="1">
    <source>
        <dbReference type="SAM" id="MobiDB-lite"/>
    </source>
</evidence>
<organism evidence="2 3">
    <name type="scientific">Micractinium conductrix</name>
    <dbReference type="NCBI Taxonomy" id="554055"/>
    <lineage>
        <taxon>Eukaryota</taxon>
        <taxon>Viridiplantae</taxon>
        <taxon>Chlorophyta</taxon>
        <taxon>core chlorophytes</taxon>
        <taxon>Trebouxiophyceae</taxon>
        <taxon>Chlorellales</taxon>
        <taxon>Chlorellaceae</taxon>
        <taxon>Chlorella clade</taxon>
        <taxon>Micractinium</taxon>
    </lineage>
</organism>
<dbReference type="AlphaFoldDB" id="A0A2P6V4C8"/>
<keyword evidence="3" id="KW-1185">Reference proteome</keyword>
<dbReference type="OrthoDB" id="515827at2759"/>
<proteinExistence type="predicted"/>
<protein>
    <submittedName>
        <fullName evidence="2">Uncharacterized protein</fullName>
    </submittedName>
</protein>
<dbReference type="Proteomes" id="UP000239649">
    <property type="component" value="Unassembled WGS sequence"/>
</dbReference>
<dbReference type="EMBL" id="LHPF02000031">
    <property type="protein sequence ID" value="PSC68950.1"/>
    <property type="molecule type" value="Genomic_DNA"/>
</dbReference>
<name>A0A2P6V4C8_9CHLO</name>
<evidence type="ECO:0000313" key="3">
    <source>
        <dbReference type="Proteomes" id="UP000239649"/>
    </source>
</evidence>
<feature type="compositionally biased region" description="Low complexity" evidence="1">
    <location>
        <begin position="148"/>
        <end position="169"/>
    </location>
</feature>
<feature type="compositionally biased region" description="Low complexity" evidence="1">
    <location>
        <begin position="317"/>
        <end position="390"/>
    </location>
</feature>
<gene>
    <name evidence="2" type="ORF">C2E20_7496</name>
</gene>
<feature type="compositionally biased region" description="Gly residues" evidence="1">
    <location>
        <begin position="16"/>
        <end position="26"/>
    </location>
</feature>
<sequence length="485" mass="49503">MPLPKGSKAGTDKGGSKAGATSGGGGAAGGVCGLCDEAIDHEDALGYIKGTCSTCGVRCFHFECVADHVERNAKVTNSNSKCKEKGKNIARTRPQDLFAQNRTVQRKPQKCTQATCSGTMVDAELVRPQRQQAPLPEVAALPPPAKPAAPFKPAKQLQPQKAAVPARTSSDGAAAAAAAAKQQQLRTAAAAARASLAPGGSSLAARGSSSLLGTSNSGGWQAAADSYDECDRAEPETEAEPVADVAFDRQAAAAAASRLSFPRGKRPRQLQMCPKWKAGEQCLKVELGECPLCHGVDELVSREAALDQAHGGGRLQAAAAAAAPTPGASPPAAAQQEQGQQQAAREDTAAPVWGGPEPPAWGEEPAEPAAPAVPVAAAAEAGEQLAGPQGSAARWRQHAQRGGVPSPPAKRKHGAGAADKPPTPPAADGSAAPHLARPVALRHTATPGSAKRRAVAKRAFSAILKHMPAEEAAQLLSAKAFLSRF</sequence>
<evidence type="ECO:0000313" key="2">
    <source>
        <dbReference type="EMBL" id="PSC68950.1"/>
    </source>
</evidence>
<accession>A0A2P6V4C8</accession>
<feature type="region of interest" description="Disordered" evidence="1">
    <location>
        <begin position="138"/>
        <end position="169"/>
    </location>
</feature>
<feature type="region of interest" description="Disordered" evidence="1">
    <location>
        <begin position="212"/>
        <end position="243"/>
    </location>
</feature>
<reference evidence="2 3" key="1">
    <citation type="journal article" date="2018" name="Plant J.">
        <title>Genome sequences of Chlorella sorokiniana UTEX 1602 and Micractinium conductrix SAG 241.80: implications to maltose excretion by a green alga.</title>
        <authorList>
            <person name="Arriola M.B."/>
            <person name="Velmurugan N."/>
            <person name="Zhang Y."/>
            <person name="Plunkett M.H."/>
            <person name="Hondzo H."/>
            <person name="Barney B.M."/>
        </authorList>
    </citation>
    <scope>NUCLEOTIDE SEQUENCE [LARGE SCALE GENOMIC DNA]</scope>
    <source>
        <strain evidence="2 3">SAG 241.80</strain>
    </source>
</reference>
<comment type="caution">
    <text evidence="2">The sequence shown here is derived from an EMBL/GenBank/DDBJ whole genome shotgun (WGS) entry which is preliminary data.</text>
</comment>
<feature type="region of interest" description="Disordered" evidence="1">
    <location>
        <begin position="317"/>
        <end position="432"/>
    </location>
</feature>
<feature type="region of interest" description="Disordered" evidence="1">
    <location>
        <begin position="1"/>
        <end position="26"/>
    </location>
</feature>